<accession>A0A9W9DR07</accession>
<dbReference type="SUPFAM" id="SSF48366">
    <property type="entry name" value="Ras GEF"/>
    <property type="match status" value="1"/>
</dbReference>
<feature type="region of interest" description="Disordered" evidence="2">
    <location>
        <begin position="1"/>
        <end position="72"/>
    </location>
</feature>
<dbReference type="Pfam" id="PF00618">
    <property type="entry name" value="RasGEF_N"/>
    <property type="match status" value="1"/>
</dbReference>
<evidence type="ECO:0000259" key="3">
    <source>
        <dbReference type="PROSITE" id="PS50212"/>
    </source>
</evidence>
<dbReference type="InterPro" id="IPR023578">
    <property type="entry name" value="Ras_GEF_dom_sf"/>
</dbReference>
<dbReference type="Gene3D" id="1.10.840.10">
    <property type="entry name" value="Ras guanine-nucleotide exchange factors catalytic domain"/>
    <property type="match status" value="1"/>
</dbReference>
<dbReference type="PROSITE" id="PS50212">
    <property type="entry name" value="RASGEF_NTER"/>
    <property type="match status" value="1"/>
</dbReference>
<dbReference type="GO" id="GO:0005085">
    <property type="term" value="F:guanyl-nucleotide exchange factor activity"/>
    <property type="evidence" value="ECO:0007669"/>
    <property type="project" value="UniProtKB-KW"/>
</dbReference>
<feature type="domain" description="N-terminal Ras-GEF" evidence="3">
    <location>
        <begin position="316"/>
        <end position="450"/>
    </location>
</feature>
<evidence type="ECO:0000313" key="4">
    <source>
        <dbReference type="EMBL" id="KAJ4482108.1"/>
    </source>
</evidence>
<reference evidence="4" key="1">
    <citation type="submission" date="2022-08" db="EMBL/GenBank/DDBJ databases">
        <title>A Global Phylogenomic Analysis of the Shiitake Genus Lentinula.</title>
        <authorList>
            <consortium name="DOE Joint Genome Institute"/>
            <person name="Sierra-Patev S."/>
            <person name="Min B."/>
            <person name="Naranjo-Ortiz M."/>
            <person name="Looney B."/>
            <person name="Konkel Z."/>
            <person name="Slot J.C."/>
            <person name="Sakamoto Y."/>
            <person name="Steenwyk J.L."/>
            <person name="Rokas A."/>
            <person name="Carro J."/>
            <person name="Camarero S."/>
            <person name="Ferreira P."/>
            <person name="Molpeceres G."/>
            <person name="Ruiz-Duenas F.J."/>
            <person name="Serrano A."/>
            <person name="Henrissat B."/>
            <person name="Drula E."/>
            <person name="Hughes K.W."/>
            <person name="Mata J.L."/>
            <person name="Ishikawa N.K."/>
            <person name="Vargas-Isla R."/>
            <person name="Ushijima S."/>
            <person name="Smith C.A."/>
            <person name="Ahrendt S."/>
            <person name="Andreopoulos W."/>
            <person name="He G."/>
            <person name="Labutti K."/>
            <person name="Lipzen A."/>
            <person name="Ng V."/>
            <person name="Riley R."/>
            <person name="Sandor L."/>
            <person name="Barry K."/>
            <person name="Martinez A.T."/>
            <person name="Xiao Y."/>
            <person name="Gibbons J.G."/>
            <person name="Terashima K."/>
            <person name="Grigoriev I.V."/>
            <person name="Hibbett D.S."/>
        </authorList>
    </citation>
    <scope>NUCLEOTIDE SEQUENCE</scope>
    <source>
        <strain evidence="4">JLM2183</strain>
    </source>
</reference>
<keyword evidence="5" id="KW-1185">Reference proteome</keyword>
<evidence type="ECO:0000256" key="2">
    <source>
        <dbReference type="SAM" id="MobiDB-lite"/>
    </source>
</evidence>
<proteinExistence type="predicted"/>
<dbReference type="OrthoDB" id="546434at2759"/>
<protein>
    <submittedName>
        <fullName evidence="4">Ras guanine nucleotide exchange factor domain-containing protein</fullName>
    </submittedName>
</protein>
<dbReference type="GO" id="GO:0007264">
    <property type="term" value="P:small GTPase-mediated signal transduction"/>
    <property type="evidence" value="ECO:0007669"/>
    <property type="project" value="InterPro"/>
</dbReference>
<dbReference type="AlphaFoldDB" id="A0A9W9DR07"/>
<dbReference type="CDD" id="cd06224">
    <property type="entry name" value="REM"/>
    <property type="match status" value="1"/>
</dbReference>
<keyword evidence="1" id="KW-0344">Guanine-nucleotide releasing factor</keyword>
<evidence type="ECO:0000313" key="5">
    <source>
        <dbReference type="Proteomes" id="UP001150266"/>
    </source>
</evidence>
<comment type="caution">
    <text evidence="4">The sequence shown here is derived from an EMBL/GenBank/DDBJ whole genome shotgun (WGS) entry which is preliminary data.</text>
</comment>
<feature type="compositionally biased region" description="Low complexity" evidence="2">
    <location>
        <begin position="1"/>
        <end position="12"/>
    </location>
</feature>
<feature type="region of interest" description="Disordered" evidence="2">
    <location>
        <begin position="181"/>
        <end position="211"/>
    </location>
</feature>
<dbReference type="Proteomes" id="UP001150266">
    <property type="component" value="Unassembled WGS sequence"/>
</dbReference>
<name>A0A9W9DR07_9AGAR</name>
<organism evidence="4 5">
    <name type="scientific">Lentinula aciculospora</name>
    <dbReference type="NCBI Taxonomy" id="153920"/>
    <lineage>
        <taxon>Eukaryota</taxon>
        <taxon>Fungi</taxon>
        <taxon>Dikarya</taxon>
        <taxon>Basidiomycota</taxon>
        <taxon>Agaricomycotina</taxon>
        <taxon>Agaricomycetes</taxon>
        <taxon>Agaricomycetidae</taxon>
        <taxon>Agaricales</taxon>
        <taxon>Marasmiineae</taxon>
        <taxon>Omphalotaceae</taxon>
        <taxon>Lentinula</taxon>
    </lineage>
</organism>
<dbReference type="InterPro" id="IPR036964">
    <property type="entry name" value="RASGEF_cat_dom_sf"/>
</dbReference>
<sequence length="777" mass="87113">MSASSKFASSVSRPDAELKGEATAGNVAALPTPPSSLLARRPAGSVASDDTSKATFLPRSEDASRTSSHSKYNLRAGHPSLFRSIKLLRTLRGTTDVPGARALAQVLLSSIINVVHLMRVPQDVKYDQKYLENIQVVSFMLQQFKKEEAAVVRIVDIAELTTAALNRLLDLTERLVKPLPGLPSDTCEDAPESALPPTSHLRPAKDSVSGNSFSRMSLAQITAEVLDNPPEPDSPKPNTNSRTSAILAILHKAREKSILGSLFRNKSDVAESGDQYPQYAPRNSALYYPADPLQPDVDIELPPMSEDAMNITLSHDSMYMVKMSLTAVVRLLTSKDAIQDPSLIHWFFTTFRYVLLPSEVLELFINRFNESMPNEPMDQKQMRVWCNNHDKIVRPRVVNILIRWLTQFWEPTYDSCVLDDMQDFVLKQVSASLLPDRLGIAFAQAIKSVRVDGVTRTAWLHHCRQNRIQSPKCLFTTTPYPFIATCDAKFPLEAFDCSIGHQVLAEQMTYLAVEVWDQLPAQALIRLWLQGKTKTCDARLSAQLHDMKERHEIVGKELTKLLHQADKSTNRILTNTLKTQHRTLLKKSRGLATQIQIYENTRQGIAASEKLAERAATAVRHFDRSLFMLVIHTILLGPENKDEIVRAIKFWFKICALCYKMKNNSCASTIFLGIANMSYVWRLIEVLPALDSVTQELHDKFCIIFETNEKALNAEELQDTQLGTVACVPRFHNVEKSITHIAHASSALMNENSIHANHLRVVGKVIAGRKGQEICYK</sequence>
<dbReference type="Gene3D" id="1.20.870.10">
    <property type="entry name" value="Son of sevenless (SoS) protein Chain: S domain 1"/>
    <property type="match status" value="1"/>
</dbReference>
<dbReference type="InterPro" id="IPR000651">
    <property type="entry name" value="Ras-like_Gua-exchang_fac_N"/>
</dbReference>
<evidence type="ECO:0000256" key="1">
    <source>
        <dbReference type="PROSITE-ProRule" id="PRU00135"/>
    </source>
</evidence>
<dbReference type="Pfam" id="PF00617">
    <property type="entry name" value="RasGEF"/>
    <property type="match status" value="1"/>
</dbReference>
<dbReference type="InterPro" id="IPR001895">
    <property type="entry name" value="RASGEF_cat_dom"/>
</dbReference>
<gene>
    <name evidence="4" type="ORF">J3R30DRAFT_3402742</name>
</gene>
<dbReference type="EMBL" id="JAOTPV010000005">
    <property type="protein sequence ID" value="KAJ4482108.1"/>
    <property type="molecule type" value="Genomic_DNA"/>
</dbReference>